<name>A0A520RY51_9GAMM</name>
<dbReference type="InterPro" id="IPR006311">
    <property type="entry name" value="TAT_signal"/>
</dbReference>
<feature type="chain" id="PRO_5022105847" evidence="2">
    <location>
        <begin position="41"/>
        <end position="431"/>
    </location>
</feature>
<evidence type="ECO:0000256" key="2">
    <source>
        <dbReference type="SAM" id="SignalP"/>
    </source>
</evidence>
<keyword evidence="1 4" id="KW-0378">Hydrolase</keyword>
<dbReference type="InterPro" id="IPR000639">
    <property type="entry name" value="Epox_hydrolase-like"/>
</dbReference>
<dbReference type="InterPro" id="IPR000073">
    <property type="entry name" value="AB_hydrolase_1"/>
</dbReference>
<feature type="domain" description="AB hydrolase-1" evidence="3">
    <location>
        <begin position="87"/>
        <end position="412"/>
    </location>
</feature>
<dbReference type="EMBL" id="SHAH01000068">
    <property type="protein sequence ID" value="RZO75139.1"/>
    <property type="molecule type" value="Genomic_DNA"/>
</dbReference>
<evidence type="ECO:0000256" key="1">
    <source>
        <dbReference type="ARBA" id="ARBA00022801"/>
    </source>
</evidence>
<protein>
    <submittedName>
        <fullName evidence="4">Alpha/beta fold hydrolase</fullName>
    </submittedName>
</protein>
<dbReference type="AlphaFoldDB" id="A0A520RY51"/>
<sequence>MSDYSRRQFLQVSSVFVPAGLSSLSTLSTLALLSPGAALAQPTGAGAVLEPYPSAWLPAGIRSRFVDDINGLRIHVLEAGYESSGRPALLLLHGFPELAYSWRRIMLPLAEAGYHVIAPDVRGYGRTTGWSSDYDTDLTPFRRLNKVRDALGLVAAFGYESVDAVIGHDAGAPLAGWCALTRPDIYKSVVMMSAPFGGVSTLPFDTVNNPTRPAASAPTDIYADLANLPRPRKHYQRYYRTREANENMWHAEPGIHDFIRAYYHFKSADWEGNQPHRLAARTAEQWALMPEYYIMDLDAGMAETVAAKMPSAAEIAANSWLPDDELEVYATEYGRTSFQGGLNGYRMGGTTIGRAEVELYSGKTIDQPSMFISGKSDWGTFQSPGSFERMQEQACTDMRAVHLVDGAGHWVQQEQAAVVSRLILEFLENTG</sequence>
<keyword evidence="2" id="KW-0732">Signal</keyword>
<gene>
    <name evidence="4" type="ORF">EVA69_04730</name>
</gene>
<dbReference type="Gene3D" id="3.40.50.1820">
    <property type="entry name" value="alpha/beta hydrolase"/>
    <property type="match status" value="1"/>
</dbReference>
<dbReference type="SUPFAM" id="SSF53474">
    <property type="entry name" value="alpha/beta-Hydrolases"/>
    <property type="match status" value="1"/>
</dbReference>
<dbReference type="PROSITE" id="PS51318">
    <property type="entry name" value="TAT"/>
    <property type="match status" value="1"/>
</dbReference>
<organism evidence="4 5">
    <name type="scientific">OM182 bacterium</name>
    <dbReference type="NCBI Taxonomy" id="2510334"/>
    <lineage>
        <taxon>Bacteria</taxon>
        <taxon>Pseudomonadati</taxon>
        <taxon>Pseudomonadota</taxon>
        <taxon>Gammaproteobacteria</taxon>
        <taxon>OMG group</taxon>
        <taxon>OM182 clade</taxon>
    </lineage>
</organism>
<dbReference type="PRINTS" id="PR00412">
    <property type="entry name" value="EPOXHYDRLASE"/>
</dbReference>
<dbReference type="PANTHER" id="PTHR43329">
    <property type="entry name" value="EPOXIDE HYDROLASE"/>
    <property type="match status" value="1"/>
</dbReference>
<evidence type="ECO:0000313" key="5">
    <source>
        <dbReference type="Proteomes" id="UP000320404"/>
    </source>
</evidence>
<evidence type="ECO:0000259" key="3">
    <source>
        <dbReference type="Pfam" id="PF00561"/>
    </source>
</evidence>
<evidence type="ECO:0000313" key="4">
    <source>
        <dbReference type="EMBL" id="RZO75139.1"/>
    </source>
</evidence>
<dbReference type="Proteomes" id="UP000320404">
    <property type="component" value="Unassembled WGS sequence"/>
</dbReference>
<dbReference type="InterPro" id="IPR029058">
    <property type="entry name" value="AB_hydrolase_fold"/>
</dbReference>
<proteinExistence type="predicted"/>
<dbReference type="GO" id="GO:0016787">
    <property type="term" value="F:hydrolase activity"/>
    <property type="evidence" value="ECO:0007669"/>
    <property type="project" value="UniProtKB-KW"/>
</dbReference>
<reference evidence="4 5" key="1">
    <citation type="submission" date="2019-02" db="EMBL/GenBank/DDBJ databases">
        <title>Prokaryotic population dynamics and viral predation in marine succession experiment using metagenomics: the confinement effect.</title>
        <authorList>
            <person name="Haro-Moreno J.M."/>
            <person name="Rodriguez-Valera F."/>
            <person name="Lopez-Perez M."/>
        </authorList>
    </citation>
    <scope>NUCLEOTIDE SEQUENCE [LARGE SCALE GENOMIC DNA]</scope>
    <source>
        <strain evidence="4">MED-G158</strain>
    </source>
</reference>
<comment type="caution">
    <text evidence="4">The sequence shown here is derived from an EMBL/GenBank/DDBJ whole genome shotgun (WGS) entry which is preliminary data.</text>
</comment>
<accession>A0A520RY51</accession>
<dbReference type="Pfam" id="PF00561">
    <property type="entry name" value="Abhydrolase_1"/>
    <property type="match status" value="1"/>
</dbReference>
<feature type="signal peptide" evidence="2">
    <location>
        <begin position="1"/>
        <end position="40"/>
    </location>
</feature>